<comment type="caution">
    <text evidence="1">The sequence shown here is derived from an EMBL/GenBank/DDBJ whole genome shotgun (WGS) entry which is preliminary data.</text>
</comment>
<sequence length="73" mass="8326">MDSVTFGDPKCQANCVERHEEPYKHCQRSNEEFPEAYLPAYGVAIEFHSEEPSGSLIKVDDVAFRRTVSRSAY</sequence>
<organism evidence="1 2">
    <name type="scientific">Ancylostoma ceylanicum</name>
    <dbReference type="NCBI Taxonomy" id="53326"/>
    <lineage>
        <taxon>Eukaryota</taxon>
        <taxon>Metazoa</taxon>
        <taxon>Ecdysozoa</taxon>
        <taxon>Nematoda</taxon>
        <taxon>Chromadorea</taxon>
        <taxon>Rhabditida</taxon>
        <taxon>Rhabditina</taxon>
        <taxon>Rhabditomorpha</taxon>
        <taxon>Strongyloidea</taxon>
        <taxon>Ancylostomatidae</taxon>
        <taxon>Ancylostomatinae</taxon>
        <taxon>Ancylostoma</taxon>
    </lineage>
</organism>
<proteinExistence type="predicted"/>
<reference evidence="2" key="1">
    <citation type="journal article" date="2015" name="Nat. Genet.">
        <title>The genome and transcriptome of the zoonotic hookworm Ancylostoma ceylanicum identify infection-specific gene families.</title>
        <authorList>
            <person name="Schwarz E.M."/>
            <person name="Hu Y."/>
            <person name="Antoshechkin I."/>
            <person name="Miller M.M."/>
            <person name="Sternberg P.W."/>
            <person name="Aroian R.V."/>
        </authorList>
    </citation>
    <scope>NUCLEOTIDE SEQUENCE</scope>
    <source>
        <strain evidence="2">HY135</strain>
    </source>
</reference>
<protein>
    <submittedName>
        <fullName evidence="1">Uncharacterized protein</fullName>
    </submittedName>
</protein>
<name>A0A016STI5_9BILA</name>
<dbReference type="EMBL" id="JARK01001514">
    <property type="protein sequence ID" value="EYB93855.1"/>
    <property type="molecule type" value="Genomic_DNA"/>
</dbReference>
<gene>
    <name evidence="1" type="primary">Acey_s0178.g672</name>
    <name evidence="1" type="ORF">Y032_0178g672</name>
</gene>
<dbReference type="Proteomes" id="UP000024635">
    <property type="component" value="Unassembled WGS sequence"/>
</dbReference>
<evidence type="ECO:0000313" key="2">
    <source>
        <dbReference type="Proteomes" id="UP000024635"/>
    </source>
</evidence>
<accession>A0A016STI5</accession>
<dbReference type="AlphaFoldDB" id="A0A016STI5"/>
<evidence type="ECO:0000313" key="1">
    <source>
        <dbReference type="EMBL" id="EYB93855.1"/>
    </source>
</evidence>
<keyword evidence="2" id="KW-1185">Reference proteome</keyword>